<dbReference type="EMBL" id="DXCN01000006">
    <property type="protein sequence ID" value="HIY94146.1"/>
    <property type="molecule type" value="Genomic_DNA"/>
</dbReference>
<feature type="domain" description="N-acetyltransferase" evidence="1">
    <location>
        <begin position="206"/>
        <end position="339"/>
    </location>
</feature>
<comment type="caution">
    <text evidence="2">The sequence shown here is derived from an EMBL/GenBank/DDBJ whole genome shotgun (WGS) entry which is preliminary data.</text>
</comment>
<sequence>MAEHNGVSAVRIDRLDYMDDHVLRAYHTVLVESAGAGRSNPSLWSFEGLKGYVQNLEHPESTYYYGAYLGDQLVGVASADISEGDEGKAEVDLNIEVLPSYRRQGVATALYRFIEQKHLKSPYLVCGEIYPPFGQQNTWPGACFVHAIGAQIVHGEDQMLLTAERFHTYLNQNMDVALPAGYRLVSWADATPEVYRTQFAELRTRMEIEVPSGDSAQATHNYSVEDIVAADERALAEGRRKWVSAAIAPDGRLAGYTLMYRLQGSDTVEQDDTYVLGDYRGNGLGLALKIANHRQLERNGTDFTGLVSWVDSNNLAMRAINQQLGYESLELCQIVEKQG</sequence>
<dbReference type="Gene3D" id="3.40.630.30">
    <property type="match status" value="1"/>
</dbReference>
<feature type="domain" description="N-acetyltransferase" evidence="1">
    <location>
        <begin position="10"/>
        <end position="175"/>
    </location>
</feature>
<name>A0A9D1ZPP5_9MICC</name>
<dbReference type="Proteomes" id="UP000824134">
    <property type="component" value="Unassembled WGS sequence"/>
</dbReference>
<dbReference type="GO" id="GO:0016747">
    <property type="term" value="F:acyltransferase activity, transferring groups other than amino-acyl groups"/>
    <property type="evidence" value="ECO:0007669"/>
    <property type="project" value="InterPro"/>
</dbReference>
<evidence type="ECO:0000313" key="2">
    <source>
        <dbReference type="EMBL" id="HIY94146.1"/>
    </source>
</evidence>
<dbReference type="AlphaFoldDB" id="A0A9D1ZPP5"/>
<dbReference type="InterPro" id="IPR000182">
    <property type="entry name" value="GNAT_dom"/>
</dbReference>
<dbReference type="Pfam" id="PF00583">
    <property type="entry name" value="Acetyltransf_1"/>
    <property type="match status" value="1"/>
</dbReference>
<evidence type="ECO:0000259" key="1">
    <source>
        <dbReference type="PROSITE" id="PS51186"/>
    </source>
</evidence>
<reference evidence="2" key="2">
    <citation type="submission" date="2021-04" db="EMBL/GenBank/DDBJ databases">
        <authorList>
            <person name="Gilroy R."/>
        </authorList>
    </citation>
    <scope>NUCLEOTIDE SEQUENCE</scope>
    <source>
        <strain evidence="2">ChiHjej12B11-9195</strain>
    </source>
</reference>
<accession>A0A9D1ZPP5</accession>
<proteinExistence type="predicted"/>
<evidence type="ECO:0000313" key="3">
    <source>
        <dbReference type="Proteomes" id="UP000824134"/>
    </source>
</evidence>
<dbReference type="CDD" id="cd04301">
    <property type="entry name" value="NAT_SF"/>
    <property type="match status" value="1"/>
</dbReference>
<organism evidence="2 3">
    <name type="scientific">Candidatus Rothia avicola</name>
    <dbReference type="NCBI Taxonomy" id="2840478"/>
    <lineage>
        <taxon>Bacteria</taxon>
        <taxon>Bacillati</taxon>
        <taxon>Actinomycetota</taxon>
        <taxon>Actinomycetes</taxon>
        <taxon>Micrococcales</taxon>
        <taxon>Micrococcaceae</taxon>
        <taxon>Rothia</taxon>
    </lineage>
</organism>
<dbReference type="PROSITE" id="PS51186">
    <property type="entry name" value="GNAT"/>
    <property type="match status" value="2"/>
</dbReference>
<protein>
    <submittedName>
        <fullName evidence="2">GNAT family N-acetyltransferase</fullName>
    </submittedName>
</protein>
<dbReference type="SUPFAM" id="SSF55729">
    <property type="entry name" value="Acyl-CoA N-acyltransferases (Nat)"/>
    <property type="match status" value="2"/>
</dbReference>
<dbReference type="InterPro" id="IPR016181">
    <property type="entry name" value="Acyl_CoA_acyltransferase"/>
</dbReference>
<reference evidence="2" key="1">
    <citation type="journal article" date="2021" name="PeerJ">
        <title>Extensive microbial diversity within the chicken gut microbiome revealed by metagenomics and culture.</title>
        <authorList>
            <person name="Gilroy R."/>
            <person name="Ravi A."/>
            <person name="Getino M."/>
            <person name="Pursley I."/>
            <person name="Horton D.L."/>
            <person name="Alikhan N.F."/>
            <person name="Baker D."/>
            <person name="Gharbi K."/>
            <person name="Hall N."/>
            <person name="Watson M."/>
            <person name="Adriaenssens E.M."/>
            <person name="Foster-Nyarko E."/>
            <person name="Jarju S."/>
            <person name="Secka A."/>
            <person name="Antonio M."/>
            <person name="Oren A."/>
            <person name="Chaudhuri R.R."/>
            <person name="La Ragione R."/>
            <person name="Hildebrand F."/>
            <person name="Pallen M.J."/>
        </authorList>
    </citation>
    <scope>NUCLEOTIDE SEQUENCE</scope>
    <source>
        <strain evidence="2">ChiHjej12B11-9195</strain>
    </source>
</reference>
<gene>
    <name evidence="2" type="ORF">H9821_00565</name>
</gene>